<proteinExistence type="predicted"/>
<sequence length="239" mass="26618">MATIAIYSLKGGVGKTTLAVNLAWAAATQSARRTLLWDLDPQAAASWILYDDRPENRRRDRAQAVFSRDVAPDRLIRSTAYPGLDLLPADASLRNLDHLLHDLDKKKRLGRLIGDLDHDRVLLDCPPGLTETAEQAMRAADLIIVPVVPSALSIRAYQEVLQHLRERTPVLPVHSMVDRRRRLHTDALRAEPDWPVIPMASDAEAAAAARSPLGAAFPRSSTARAFTELWRAVERHLLR</sequence>
<dbReference type="Gene3D" id="3.40.50.300">
    <property type="entry name" value="P-loop containing nucleotide triphosphate hydrolases"/>
    <property type="match status" value="1"/>
</dbReference>
<dbReference type="CDD" id="cd02042">
    <property type="entry name" value="ParAB_family"/>
    <property type="match status" value="1"/>
</dbReference>
<feature type="domain" description="AAA" evidence="1">
    <location>
        <begin position="2"/>
        <end position="165"/>
    </location>
</feature>
<accession>A0A2A2SI69</accession>
<dbReference type="Proteomes" id="UP000218151">
    <property type="component" value="Unassembled WGS sequence"/>
</dbReference>
<evidence type="ECO:0000259" key="1">
    <source>
        <dbReference type="Pfam" id="PF13614"/>
    </source>
</evidence>
<evidence type="ECO:0000313" key="3">
    <source>
        <dbReference type="Proteomes" id="UP000218151"/>
    </source>
</evidence>
<dbReference type="PANTHER" id="PTHR13696:SF52">
    <property type="entry name" value="PARA FAMILY PROTEIN CT_582"/>
    <property type="match status" value="1"/>
</dbReference>
<dbReference type="OrthoDB" id="9804460at2"/>
<dbReference type="InterPro" id="IPR050678">
    <property type="entry name" value="DNA_Partitioning_ATPase"/>
</dbReference>
<dbReference type="RefSeq" id="WP_095997232.1">
    <property type="nucleotide sequence ID" value="NZ_NSLI01000002.1"/>
</dbReference>
<dbReference type="InterPro" id="IPR027417">
    <property type="entry name" value="P-loop_NTPase"/>
</dbReference>
<protein>
    <submittedName>
        <fullName evidence="2">Chromosome partitioning protein ParA</fullName>
    </submittedName>
</protein>
<organism evidence="2 3">
    <name type="scientific">Sphingomonas lenta</name>
    <dbReference type="NCBI Taxonomy" id="1141887"/>
    <lineage>
        <taxon>Bacteria</taxon>
        <taxon>Pseudomonadati</taxon>
        <taxon>Pseudomonadota</taxon>
        <taxon>Alphaproteobacteria</taxon>
        <taxon>Sphingomonadales</taxon>
        <taxon>Sphingomonadaceae</taxon>
        <taxon>Sphingomonas</taxon>
    </lineage>
</organism>
<reference evidence="3" key="1">
    <citation type="submission" date="2017-09" db="EMBL/GenBank/DDBJ databases">
        <authorList>
            <person name="Feng G."/>
            <person name="Zhu H."/>
        </authorList>
    </citation>
    <scope>NUCLEOTIDE SEQUENCE [LARGE SCALE GENOMIC DNA]</scope>
    <source>
        <strain evidence="3">1PNM-20</strain>
    </source>
</reference>
<gene>
    <name evidence="2" type="ORF">CKY28_04990</name>
</gene>
<dbReference type="InterPro" id="IPR025669">
    <property type="entry name" value="AAA_dom"/>
</dbReference>
<dbReference type="PANTHER" id="PTHR13696">
    <property type="entry name" value="P-LOOP CONTAINING NUCLEOSIDE TRIPHOSPHATE HYDROLASE"/>
    <property type="match status" value="1"/>
</dbReference>
<dbReference type="EMBL" id="NSLI01000002">
    <property type="protein sequence ID" value="PAX08721.1"/>
    <property type="molecule type" value="Genomic_DNA"/>
</dbReference>
<dbReference type="AlphaFoldDB" id="A0A2A2SI69"/>
<comment type="caution">
    <text evidence="2">The sequence shown here is derived from an EMBL/GenBank/DDBJ whole genome shotgun (WGS) entry which is preliminary data.</text>
</comment>
<name>A0A2A2SI69_9SPHN</name>
<dbReference type="SUPFAM" id="SSF52540">
    <property type="entry name" value="P-loop containing nucleoside triphosphate hydrolases"/>
    <property type="match status" value="1"/>
</dbReference>
<evidence type="ECO:0000313" key="2">
    <source>
        <dbReference type="EMBL" id="PAX08721.1"/>
    </source>
</evidence>
<keyword evidence="3" id="KW-1185">Reference proteome</keyword>
<dbReference type="Pfam" id="PF13614">
    <property type="entry name" value="AAA_31"/>
    <property type="match status" value="1"/>
</dbReference>